<dbReference type="InterPro" id="IPR000086">
    <property type="entry name" value="NUDIX_hydrolase_dom"/>
</dbReference>
<comment type="similarity">
    <text evidence="1 3">Belongs to the Nudix hydrolase family.</text>
</comment>
<evidence type="ECO:0000259" key="4">
    <source>
        <dbReference type="PROSITE" id="PS51462"/>
    </source>
</evidence>
<dbReference type="GO" id="GO:0051287">
    <property type="term" value="F:NAD binding"/>
    <property type="evidence" value="ECO:0007669"/>
    <property type="project" value="TreeGrafter"/>
</dbReference>
<evidence type="ECO:0000313" key="5">
    <source>
        <dbReference type="EMBL" id="JAT06684.1"/>
    </source>
</evidence>
<dbReference type="EMBL" id="GECU01001023">
    <property type="protein sequence ID" value="JAT06684.1"/>
    <property type="molecule type" value="Transcribed_RNA"/>
</dbReference>
<dbReference type="GO" id="GO:0047631">
    <property type="term" value="F:ADP-ribose diphosphatase activity"/>
    <property type="evidence" value="ECO:0007669"/>
    <property type="project" value="TreeGrafter"/>
</dbReference>
<evidence type="ECO:0000256" key="2">
    <source>
        <dbReference type="ARBA" id="ARBA00022801"/>
    </source>
</evidence>
<dbReference type="Gene3D" id="3.40.630.30">
    <property type="match status" value="1"/>
</dbReference>
<dbReference type="AlphaFoldDB" id="A0A1B6K694"/>
<dbReference type="PANTHER" id="PTHR13994:SF13">
    <property type="entry name" value="FI03680P"/>
    <property type="match status" value="1"/>
</dbReference>
<dbReference type="PROSITE" id="PS00893">
    <property type="entry name" value="NUDIX_BOX"/>
    <property type="match status" value="1"/>
</dbReference>
<evidence type="ECO:0000256" key="3">
    <source>
        <dbReference type="RuleBase" id="RU003476"/>
    </source>
</evidence>
<dbReference type="InterPro" id="IPR015797">
    <property type="entry name" value="NUDIX_hydrolase-like_dom_sf"/>
</dbReference>
<dbReference type="PRINTS" id="PR01356">
    <property type="entry name" value="GFGPROTEIN"/>
</dbReference>
<reference evidence="5" key="1">
    <citation type="submission" date="2015-11" db="EMBL/GenBank/DDBJ databases">
        <title>De novo transcriptome assembly of four potential Pierce s Disease insect vectors from Arizona vineyards.</title>
        <authorList>
            <person name="Tassone E.E."/>
        </authorList>
    </citation>
    <scope>NUCLEOTIDE SEQUENCE</scope>
</reference>
<proteinExistence type="inferred from homology"/>
<keyword evidence="2 3" id="KW-0378">Hydrolase</keyword>
<dbReference type="InterPro" id="IPR003293">
    <property type="entry name" value="Nudix_hydrolase6-like"/>
</dbReference>
<dbReference type="FunFam" id="3.90.79.10:FF:000015">
    <property type="entry name" value="Nudix hydrolase 8"/>
    <property type="match status" value="1"/>
</dbReference>
<dbReference type="Pfam" id="PF18290">
    <property type="entry name" value="Nudix_hydro"/>
    <property type="match status" value="1"/>
</dbReference>
<accession>A0A1B6K694</accession>
<gene>
    <name evidence="5" type="ORF">g.31467</name>
</gene>
<dbReference type="Gene3D" id="3.90.79.10">
    <property type="entry name" value="Nucleoside Triphosphate Pyrophosphohydrolase"/>
    <property type="match status" value="1"/>
</dbReference>
<dbReference type="InterPro" id="IPR020476">
    <property type="entry name" value="Nudix_hydrolase"/>
</dbReference>
<dbReference type="PANTHER" id="PTHR13994">
    <property type="entry name" value="NUDIX HYDROLASE RELATED"/>
    <property type="match status" value="1"/>
</dbReference>
<dbReference type="InterPro" id="IPR020084">
    <property type="entry name" value="NUDIX_hydrolase_CS"/>
</dbReference>
<dbReference type="PROSITE" id="PS51462">
    <property type="entry name" value="NUDIX"/>
    <property type="match status" value="1"/>
</dbReference>
<dbReference type="GO" id="GO:0035529">
    <property type="term" value="F:NADH pyrophosphatase activity"/>
    <property type="evidence" value="ECO:0007669"/>
    <property type="project" value="TreeGrafter"/>
</dbReference>
<dbReference type="Pfam" id="PF00293">
    <property type="entry name" value="NUDIX"/>
    <property type="match status" value="1"/>
</dbReference>
<dbReference type="CDD" id="cd04670">
    <property type="entry name" value="NUDIX_ASFGF2_Nudt6"/>
    <property type="match status" value="1"/>
</dbReference>
<feature type="domain" description="Nudix hydrolase" evidence="4">
    <location>
        <begin position="160"/>
        <end position="288"/>
    </location>
</feature>
<name>A0A1B6K694_9HEMI</name>
<organism evidence="5">
    <name type="scientific">Homalodisca liturata</name>
    <dbReference type="NCBI Taxonomy" id="320908"/>
    <lineage>
        <taxon>Eukaryota</taxon>
        <taxon>Metazoa</taxon>
        <taxon>Ecdysozoa</taxon>
        <taxon>Arthropoda</taxon>
        <taxon>Hexapoda</taxon>
        <taxon>Insecta</taxon>
        <taxon>Pterygota</taxon>
        <taxon>Neoptera</taxon>
        <taxon>Paraneoptera</taxon>
        <taxon>Hemiptera</taxon>
        <taxon>Auchenorrhyncha</taxon>
        <taxon>Membracoidea</taxon>
        <taxon>Cicadellidae</taxon>
        <taxon>Cicadellinae</taxon>
        <taxon>Proconiini</taxon>
        <taxon>Homalodisca</taxon>
    </lineage>
</organism>
<protein>
    <recommendedName>
        <fullName evidence="4">Nudix hydrolase domain-containing protein</fullName>
    </recommendedName>
</protein>
<dbReference type="SUPFAM" id="SSF55811">
    <property type="entry name" value="Nudix"/>
    <property type="match status" value="1"/>
</dbReference>
<dbReference type="InterPro" id="IPR040618">
    <property type="entry name" value="Pre-Nudix"/>
</dbReference>
<dbReference type="PRINTS" id="PR00502">
    <property type="entry name" value="NUDIXFAMILY"/>
</dbReference>
<sequence length="324" mass="36893">MIRSLLFVHQNCTSNSQFIKQAKKHLKIGLLITFHYHTVLCNCQKANTPSTNSLTSMAENITNSSVFTGKEDRYKGIHVKSKNNICSTSNFVTKLEASLQEWTSQKKSAAWFYISLGQSEWVPLLTKNGFRFHHAARDGSEVAMVRWLAAGESHIPVFSHTMIGVGAVVVNTENKLLVVQERYQNQPYWKLPGGYVEPGEDIPAAAMREVLEETNIKTEFKSMVAFRHSHGGPFGCSDIYFIVELAPLTAEITSCEIEIEDSQWMEMDTYLKHPKVHENNRLFLRKYLFSKENGIVINGTKTNHPITKAPQTLYCLERTYQQLR</sequence>
<evidence type="ECO:0000256" key="1">
    <source>
        <dbReference type="ARBA" id="ARBA00005582"/>
    </source>
</evidence>